<accession>A0ACB8S4V3</accession>
<comment type="caution">
    <text evidence="1">The sequence shown here is derived from an EMBL/GenBank/DDBJ whole genome shotgun (WGS) entry which is preliminary data.</text>
</comment>
<name>A0ACB8S4V3_9AGAM</name>
<dbReference type="EMBL" id="MU275854">
    <property type="protein sequence ID" value="KAI0051206.1"/>
    <property type="molecule type" value="Genomic_DNA"/>
</dbReference>
<gene>
    <name evidence="1" type="ORF">FA95DRAFT_1580759</name>
</gene>
<proteinExistence type="predicted"/>
<evidence type="ECO:0000313" key="1">
    <source>
        <dbReference type="EMBL" id="KAI0051206.1"/>
    </source>
</evidence>
<dbReference type="Proteomes" id="UP000814033">
    <property type="component" value="Unassembled WGS sequence"/>
</dbReference>
<reference evidence="1" key="1">
    <citation type="submission" date="2021-02" db="EMBL/GenBank/DDBJ databases">
        <authorList>
            <consortium name="DOE Joint Genome Institute"/>
            <person name="Ahrendt S."/>
            <person name="Looney B.P."/>
            <person name="Miyauchi S."/>
            <person name="Morin E."/>
            <person name="Drula E."/>
            <person name="Courty P.E."/>
            <person name="Chicoki N."/>
            <person name="Fauchery L."/>
            <person name="Kohler A."/>
            <person name="Kuo A."/>
            <person name="Labutti K."/>
            <person name="Pangilinan J."/>
            <person name="Lipzen A."/>
            <person name="Riley R."/>
            <person name="Andreopoulos W."/>
            <person name="He G."/>
            <person name="Johnson J."/>
            <person name="Barry K.W."/>
            <person name="Grigoriev I.V."/>
            <person name="Nagy L."/>
            <person name="Hibbett D."/>
            <person name="Henrissat B."/>
            <person name="Matheny P.B."/>
            <person name="Labbe J."/>
            <person name="Martin F."/>
        </authorList>
    </citation>
    <scope>NUCLEOTIDE SEQUENCE</scope>
    <source>
        <strain evidence="1">FP105234-sp</strain>
    </source>
</reference>
<sequence>MSSGNWMFDLRLLSTKSLPPFSPSSAYKPTQAPNPAWQLGEGLSTRTPLEKKWRDEGDLGWKTWDMGLTSNSDAYKLLGSAITPRPIALVSSVSASGIPNLAPFRYELHSKVAYNPPLISLSFTLSPRRPKDTRENILATKEFVVNLISEPFVAAANSTSVESPQDTDEWKVSGLTGETSVHVKPRRVRESAVSLECELYNFQDIYPDGSETPSTSLVLGRVRYVHVRNSVLQDDGLQVDAAKLRIVSRLGGATYARLGESFDLKSDKPRENIVGDRM</sequence>
<protein>
    <submittedName>
        <fullName evidence="1">Uncharacterized protein</fullName>
    </submittedName>
</protein>
<evidence type="ECO:0000313" key="2">
    <source>
        <dbReference type="Proteomes" id="UP000814033"/>
    </source>
</evidence>
<reference evidence="1" key="2">
    <citation type="journal article" date="2022" name="New Phytol.">
        <title>Evolutionary transition to the ectomycorrhizal habit in the genomes of a hyperdiverse lineage of mushroom-forming fungi.</title>
        <authorList>
            <person name="Looney B."/>
            <person name="Miyauchi S."/>
            <person name="Morin E."/>
            <person name="Drula E."/>
            <person name="Courty P.E."/>
            <person name="Kohler A."/>
            <person name="Kuo A."/>
            <person name="LaButti K."/>
            <person name="Pangilinan J."/>
            <person name="Lipzen A."/>
            <person name="Riley R."/>
            <person name="Andreopoulos W."/>
            <person name="He G."/>
            <person name="Johnson J."/>
            <person name="Nolan M."/>
            <person name="Tritt A."/>
            <person name="Barry K.W."/>
            <person name="Grigoriev I.V."/>
            <person name="Nagy L.G."/>
            <person name="Hibbett D."/>
            <person name="Henrissat B."/>
            <person name="Matheny P.B."/>
            <person name="Labbe J."/>
            <person name="Martin F.M."/>
        </authorList>
    </citation>
    <scope>NUCLEOTIDE SEQUENCE</scope>
    <source>
        <strain evidence="1">FP105234-sp</strain>
    </source>
</reference>
<keyword evidence="2" id="KW-1185">Reference proteome</keyword>
<organism evidence="1 2">
    <name type="scientific">Auriscalpium vulgare</name>
    <dbReference type="NCBI Taxonomy" id="40419"/>
    <lineage>
        <taxon>Eukaryota</taxon>
        <taxon>Fungi</taxon>
        <taxon>Dikarya</taxon>
        <taxon>Basidiomycota</taxon>
        <taxon>Agaricomycotina</taxon>
        <taxon>Agaricomycetes</taxon>
        <taxon>Russulales</taxon>
        <taxon>Auriscalpiaceae</taxon>
        <taxon>Auriscalpium</taxon>
    </lineage>
</organism>